<dbReference type="EMBL" id="VOFY01000009">
    <property type="protein sequence ID" value="KAA8589415.1"/>
    <property type="molecule type" value="Genomic_DNA"/>
</dbReference>
<name>A0A5J5DA37_9PERO</name>
<evidence type="ECO:0000313" key="1">
    <source>
        <dbReference type="EMBL" id="KAA8589415.1"/>
    </source>
</evidence>
<protein>
    <submittedName>
        <fullName evidence="1">Uncharacterized protein</fullName>
    </submittedName>
</protein>
<feature type="non-terminal residue" evidence="1">
    <location>
        <position position="1"/>
    </location>
</feature>
<accession>A0A5J5DA37</accession>
<dbReference type="Proteomes" id="UP000327493">
    <property type="component" value="Chromosome 9"/>
</dbReference>
<evidence type="ECO:0000313" key="2">
    <source>
        <dbReference type="Proteomes" id="UP000327493"/>
    </source>
</evidence>
<reference evidence="1 2" key="1">
    <citation type="submission" date="2019-08" db="EMBL/GenBank/DDBJ databases">
        <title>A chromosome-level genome assembly, high-density linkage maps, and genome scans reveal the genomic architecture of hybrid incompatibilities underlying speciation via character displacement in darters (Percidae: Etheostominae).</title>
        <authorList>
            <person name="Moran R.L."/>
            <person name="Catchen J.M."/>
            <person name="Fuller R.C."/>
        </authorList>
    </citation>
    <scope>NUCLEOTIDE SEQUENCE [LARGE SCALE GENOMIC DNA]</scope>
    <source>
        <strain evidence="1">EspeVRDwgs_2016</strain>
        <tissue evidence="1">Muscle</tissue>
    </source>
</reference>
<dbReference type="AlphaFoldDB" id="A0A5J5DA37"/>
<gene>
    <name evidence="1" type="ORF">FQN60_012780</name>
</gene>
<comment type="caution">
    <text evidence="1">The sequence shown here is derived from an EMBL/GenBank/DDBJ whole genome shotgun (WGS) entry which is preliminary data.</text>
</comment>
<organism evidence="1 2">
    <name type="scientific">Etheostoma spectabile</name>
    <name type="common">orangethroat darter</name>
    <dbReference type="NCBI Taxonomy" id="54343"/>
    <lineage>
        <taxon>Eukaryota</taxon>
        <taxon>Metazoa</taxon>
        <taxon>Chordata</taxon>
        <taxon>Craniata</taxon>
        <taxon>Vertebrata</taxon>
        <taxon>Euteleostomi</taxon>
        <taxon>Actinopterygii</taxon>
        <taxon>Neopterygii</taxon>
        <taxon>Teleostei</taxon>
        <taxon>Neoteleostei</taxon>
        <taxon>Acanthomorphata</taxon>
        <taxon>Eupercaria</taxon>
        <taxon>Perciformes</taxon>
        <taxon>Percoidei</taxon>
        <taxon>Percidae</taxon>
        <taxon>Etheostomatinae</taxon>
        <taxon>Etheostoma</taxon>
    </lineage>
</organism>
<keyword evidence="2" id="KW-1185">Reference proteome</keyword>
<proteinExistence type="predicted"/>
<sequence length="55" mass="6311">ECRLWESTTLTDGDIKYTLKSNYSHKERVNSCVKYTSPWRVSLTEPASTVNGSDR</sequence>